<feature type="signal peptide" evidence="10">
    <location>
        <begin position="1"/>
        <end position="30"/>
    </location>
</feature>
<dbReference type="Gene3D" id="3.80.10.10">
    <property type="entry name" value="Ribonuclease Inhibitor"/>
    <property type="match status" value="1"/>
</dbReference>
<comment type="subcellular location">
    <subcellularLocation>
        <location evidence="1">Membrane</location>
        <topology evidence="1">Single-pass membrane protein</topology>
    </subcellularLocation>
</comment>
<evidence type="ECO:0000256" key="3">
    <source>
        <dbReference type="ARBA" id="ARBA00022692"/>
    </source>
</evidence>
<feature type="domain" description="LRRCT" evidence="11">
    <location>
        <begin position="94"/>
        <end position="145"/>
    </location>
</feature>
<accession>A0AAD9E2J0</accession>
<dbReference type="Proteomes" id="UP001239994">
    <property type="component" value="Unassembled WGS sequence"/>
</dbReference>
<evidence type="ECO:0000256" key="1">
    <source>
        <dbReference type="ARBA" id="ARBA00004167"/>
    </source>
</evidence>
<evidence type="ECO:0000256" key="7">
    <source>
        <dbReference type="ARBA" id="ARBA00023136"/>
    </source>
</evidence>
<keyword evidence="8" id="KW-1015">Disulfide bond</keyword>
<dbReference type="SMART" id="SM00082">
    <property type="entry name" value="LRRCT"/>
    <property type="match status" value="1"/>
</dbReference>
<dbReference type="PANTHER" id="PTHR22650:SF6">
    <property type="entry name" value="PLATELET GLYCOPROTEIN IX"/>
    <property type="match status" value="1"/>
</dbReference>
<comment type="caution">
    <text evidence="12">The sequence shown here is derived from an EMBL/GenBank/DDBJ whole genome shotgun (WGS) entry which is preliminary data.</text>
</comment>
<proteinExistence type="predicted"/>
<dbReference type="InterPro" id="IPR052313">
    <property type="entry name" value="GPIb-IX-V_Complex"/>
</dbReference>
<dbReference type="SUPFAM" id="SSF52058">
    <property type="entry name" value="L domain-like"/>
    <property type="match status" value="1"/>
</dbReference>
<keyword evidence="5" id="KW-0130">Cell adhesion</keyword>
<evidence type="ECO:0000256" key="2">
    <source>
        <dbReference type="ARBA" id="ARBA00022614"/>
    </source>
</evidence>
<reference evidence="12" key="1">
    <citation type="submission" date="2023-03" db="EMBL/GenBank/DDBJ databases">
        <title>Electrophorus voltai genome.</title>
        <authorList>
            <person name="Bian C."/>
        </authorList>
    </citation>
    <scope>NUCLEOTIDE SEQUENCE</scope>
    <source>
        <strain evidence="12">CB-2022</strain>
        <tissue evidence="12">Muscle</tissue>
    </source>
</reference>
<keyword evidence="3 9" id="KW-0812">Transmembrane</keyword>
<feature type="transmembrane region" description="Helical" evidence="9">
    <location>
        <begin position="153"/>
        <end position="176"/>
    </location>
</feature>
<protein>
    <recommendedName>
        <fullName evidence="11">LRRCT domain-containing protein</fullName>
    </recommendedName>
</protein>
<gene>
    <name evidence="12" type="ORF">P4O66_022596</name>
</gene>
<keyword evidence="4 10" id="KW-0732">Signal</keyword>
<organism evidence="12 13">
    <name type="scientific">Electrophorus voltai</name>
    <dbReference type="NCBI Taxonomy" id="2609070"/>
    <lineage>
        <taxon>Eukaryota</taxon>
        <taxon>Metazoa</taxon>
        <taxon>Chordata</taxon>
        <taxon>Craniata</taxon>
        <taxon>Vertebrata</taxon>
        <taxon>Euteleostomi</taxon>
        <taxon>Actinopterygii</taxon>
        <taxon>Neopterygii</taxon>
        <taxon>Teleostei</taxon>
        <taxon>Ostariophysi</taxon>
        <taxon>Gymnotiformes</taxon>
        <taxon>Gymnotoidei</taxon>
        <taxon>Gymnotidae</taxon>
        <taxon>Electrophorus</taxon>
    </lineage>
</organism>
<evidence type="ECO:0000256" key="6">
    <source>
        <dbReference type="ARBA" id="ARBA00022989"/>
    </source>
</evidence>
<dbReference type="PANTHER" id="PTHR22650">
    <property type="entry name" value="GLYCOPROTEIN IB BETA"/>
    <property type="match status" value="1"/>
</dbReference>
<evidence type="ECO:0000256" key="9">
    <source>
        <dbReference type="SAM" id="Phobius"/>
    </source>
</evidence>
<dbReference type="InterPro" id="IPR032675">
    <property type="entry name" value="LRR_dom_sf"/>
</dbReference>
<feature type="chain" id="PRO_5042279357" description="LRRCT domain-containing protein" evidence="10">
    <location>
        <begin position="31"/>
        <end position="251"/>
    </location>
</feature>
<dbReference type="AlphaFoldDB" id="A0AAD9E2J0"/>
<keyword evidence="7 9" id="KW-0472">Membrane</keyword>
<evidence type="ECO:0000313" key="12">
    <source>
        <dbReference type="EMBL" id="KAK1801964.1"/>
    </source>
</evidence>
<evidence type="ECO:0000256" key="4">
    <source>
        <dbReference type="ARBA" id="ARBA00022729"/>
    </source>
</evidence>
<evidence type="ECO:0000259" key="11">
    <source>
        <dbReference type="SMART" id="SM00082"/>
    </source>
</evidence>
<dbReference type="InterPro" id="IPR000483">
    <property type="entry name" value="Cys-rich_flank_reg_C"/>
</dbReference>
<keyword evidence="6 9" id="KW-1133">Transmembrane helix</keyword>
<evidence type="ECO:0000256" key="8">
    <source>
        <dbReference type="ARBA" id="ARBA00023157"/>
    </source>
</evidence>
<evidence type="ECO:0000256" key="10">
    <source>
        <dbReference type="SAM" id="SignalP"/>
    </source>
</evidence>
<name>A0AAD9E2J0_9TELE</name>
<keyword evidence="13" id="KW-1185">Reference proteome</keyword>
<dbReference type="EMBL" id="JAROKS010000008">
    <property type="protein sequence ID" value="KAK1801964.1"/>
    <property type="molecule type" value="Genomic_DNA"/>
</dbReference>
<keyword evidence="2" id="KW-0433">Leucine-rich repeat</keyword>
<sequence length="251" mass="27786">MRKAAKASLSAGWSMKVLLLLGLSVGQINSDTCKCSILPSKELRVNCISQGLKKIPKLSPDTTELYLQHNQLSSVTPGHFDMLQSLQVVNLSGNPFHCGCDIQYLRAWVLKNQAVAGEGPTCASPASLPHRPIARLSEAEFSACLQHQCSGSLYNLTVGVMLSVLIGLLLWCLLLVKDLTFILGISERHTGFEVESLRSLKPKHRYRKKSFGASQHNVELQSPLLEMEILPQIIDELHKEHNINYKETSTT</sequence>
<evidence type="ECO:0000313" key="13">
    <source>
        <dbReference type="Proteomes" id="UP001239994"/>
    </source>
</evidence>
<evidence type="ECO:0000256" key="5">
    <source>
        <dbReference type="ARBA" id="ARBA00022889"/>
    </source>
</evidence>